<organism evidence="1 2">
    <name type="scientific">Faecalibacterium prausnitzii M21/2</name>
    <dbReference type="NCBI Taxonomy" id="411485"/>
    <lineage>
        <taxon>Bacteria</taxon>
        <taxon>Bacillati</taxon>
        <taxon>Bacillota</taxon>
        <taxon>Clostridia</taxon>
        <taxon>Eubacteriales</taxon>
        <taxon>Oscillospiraceae</taxon>
        <taxon>Faecalibacterium</taxon>
    </lineage>
</organism>
<gene>
    <name evidence="1" type="ORF">FAEPRAM212_01528</name>
</gene>
<dbReference type="EMBL" id="ABED02000025">
    <property type="protein sequence ID" value="EDP21707.1"/>
    <property type="molecule type" value="Genomic_DNA"/>
</dbReference>
<proteinExistence type="predicted"/>
<dbReference type="AlphaFoldDB" id="A8SB09"/>
<name>A8SB09_9FIRM</name>
<reference evidence="1 2" key="1">
    <citation type="submission" date="2007-09" db="EMBL/GenBank/DDBJ databases">
        <title>Draft genome sequence of Faecalibacterium prausnitzii M21/2.</title>
        <authorList>
            <person name="Sudarsanam P."/>
            <person name="Ley R."/>
            <person name="Guruge J."/>
            <person name="Turnbaugh P.J."/>
            <person name="Mahowald M."/>
            <person name="Liep D."/>
            <person name="Gordon J."/>
        </authorList>
    </citation>
    <scope>NUCLEOTIDE SEQUENCE [LARGE SCALE GENOMIC DNA]</scope>
    <source>
        <strain evidence="1 2">M21/2</strain>
    </source>
</reference>
<comment type="caution">
    <text evidence="1">The sequence shown here is derived from an EMBL/GenBank/DDBJ whole genome shotgun (WGS) entry which is preliminary data.</text>
</comment>
<reference evidence="1 2" key="2">
    <citation type="submission" date="2007-09" db="EMBL/GenBank/DDBJ databases">
        <authorList>
            <person name="Fulton L."/>
            <person name="Clifton S."/>
            <person name="Fulton B."/>
            <person name="Xu J."/>
            <person name="Minx P."/>
            <person name="Pepin K.H."/>
            <person name="Johnson M."/>
            <person name="Thiruvilangam P."/>
            <person name="Bhonagiri V."/>
            <person name="Nash W.E."/>
            <person name="Mardis E.R."/>
            <person name="Wilson R.K."/>
        </authorList>
    </citation>
    <scope>NUCLEOTIDE SEQUENCE [LARGE SCALE GENOMIC DNA]</scope>
    <source>
        <strain evidence="1 2">M21/2</strain>
    </source>
</reference>
<protein>
    <submittedName>
        <fullName evidence="1">Uncharacterized protein</fullName>
    </submittedName>
</protein>
<dbReference type="HOGENOM" id="CLU_2934677_0_0_9"/>
<dbReference type="Proteomes" id="UP000005945">
    <property type="component" value="Unassembled WGS sequence"/>
</dbReference>
<sequence>MRFSHGVTLLFIQYTADAVKMEEQNLPDKRGNVWTLCRLQLLRMYGITQIPKDNTEWRKQ</sequence>
<accession>A8SB09</accession>
<evidence type="ECO:0000313" key="1">
    <source>
        <dbReference type="EMBL" id="EDP21707.1"/>
    </source>
</evidence>
<evidence type="ECO:0000313" key="2">
    <source>
        <dbReference type="Proteomes" id="UP000005945"/>
    </source>
</evidence>